<dbReference type="Pfam" id="PF13439">
    <property type="entry name" value="Glyco_transf_4"/>
    <property type="match status" value="1"/>
</dbReference>
<keyword evidence="1" id="KW-0328">Glycosyltransferase</keyword>
<dbReference type="InterPro" id="IPR028098">
    <property type="entry name" value="Glyco_trans_4-like_N"/>
</dbReference>
<accession>A0ABS1L9Y3</accession>
<dbReference type="PANTHER" id="PTHR12526:SF624">
    <property type="entry name" value="BLR6297 PROTEIN"/>
    <property type="match status" value="1"/>
</dbReference>
<dbReference type="Pfam" id="PF13692">
    <property type="entry name" value="Glyco_trans_1_4"/>
    <property type="match status" value="1"/>
</dbReference>
<protein>
    <submittedName>
        <fullName evidence="4">Glycosyltransferase family 4 protein</fullName>
    </submittedName>
</protein>
<dbReference type="RefSeq" id="WP_201936861.1">
    <property type="nucleotide sequence ID" value="NZ_JAERSG010000003.1"/>
</dbReference>
<comment type="caution">
    <text evidence="4">The sequence shown here is derived from an EMBL/GenBank/DDBJ whole genome shotgun (WGS) entry which is preliminary data.</text>
</comment>
<dbReference type="EMBL" id="JAERSG010000003">
    <property type="protein sequence ID" value="MBL0748503.1"/>
    <property type="molecule type" value="Genomic_DNA"/>
</dbReference>
<organism evidence="4 5">
    <name type="scientific">Nocardioides baculatus</name>
    <dbReference type="NCBI Taxonomy" id="2801337"/>
    <lineage>
        <taxon>Bacteria</taxon>
        <taxon>Bacillati</taxon>
        <taxon>Actinomycetota</taxon>
        <taxon>Actinomycetes</taxon>
        <taxon>Propionibacteriales</taxon>
        <taxon>Nocardioidaceae</taxon>
        <taxon>Nocardioides</taxon>
    </lineage>
</organism>
<dbReference type="PANTHER" id="PTHR12526">
    <property type="entry name" value="GLYCOSYLTRANSFERASE"/>
    <property type="match status" value="1"/>
</dbReference>
<evidence type="ECO:0000313" key="5">
    <source>
        <dbReference type="Proteomes" id="UP000636918"/>
    </source>
</evidence>
<dbReference type="Gene3D" id="3.40.50.2000">
    <property type="entry name" value="Glycogen Phosphorylase B"/>
    <property type="match status" value="2"/>
</dbReference>
<evidence type="ECO:0000256" key="2">
    <source>
        <dbReference type="ARBA" id="ARBA00022679"/>
    </source>
</evidence>
<name>A0ABS1L9Y3_9ACTN</name>
<evidence type="ECO:0000259" key="3">
    <source>
        <dbReference type="Pfam" id="PF13439"/>
    </source>
</evidence>
<reference evidence="4 5" key="1">
    <citation type="submission" date="2021-01" db="EMBL/GenBank/DDBJ databases">
        <title>Genome seq and assembly of Nocardiodes sp. G10.</title>
        <authorList>
            <person name="Chhetri G."/>
        </authorList>
    </citation>
    <scope>NUCLEOTIDE SEQUENCE [LARGE SCALE GENOMIC DNA]</scope>
    <source>
        <strain evidence="4 5">G10</strain>
    </source>
</reference>
<keyword evidence="5" id="KW-1185">Reference proteome</keyword>
<keyword evidence="2" id="KW-0808">Transferase</keyword>
<dbReference type="Proteomes" id="UP000636918">
    <property type="component" value="Unassembled WGS sequence"/>
</dbReference>
<proteinExistence type="predicted"/>
<sequence length="431" mass="47252">MTAAPADRAPRVLIIIQNLHVPFDRRVWLECQSLRRAGYDVTVVCPAGPDSRPFEVIDGVEVHTYRSRPSSGGARGYVVEYAHSFLATARLVAKARRRGRIDVLQACNPPDIFWPIARWLRMRDGTRFVFDHHDLCPELFRSRFNGTDGPALRGLMALERATFRTADAVTSTNASYARVATERGGKPSEAVTVVRTGPDPERLRRGPEDPAWRGGRTHLVAYLGVMGPQDGVDLAIDAAAHVVHEMGRDDVTFVLMGGGDCFEELVQRRDRLGLRDHVVMTGRVPDETVLSVLSSADVGLSPDPRNPLNEVSTMNKTMEYMAFELPVVAFDLVETRVSAGESAVYADGDDVVSYAHALVALLDDPEARSRMGRAGRRRVLDELAWKHQEAPYVGVFDRLVGIERTPVVIPAPRAAADASVVDALVASPGDA</sequence>
<feature type="domain" description="Glycosyltransferase subfamily 4-like N-terminal" evidence="3">
    <location>
        <begin position="27"/>
        <end position="202"/>
    </location>
</feature>
<dbReference type="SUPFAM" id="SSF53756">
    <property type="entry name" value="UDP-Glycosyltransferase/glycogen phosphorylase"/>
    <property type="match status" value="1"/>
</dbReference>
<evidence type="ECO:0000256" key="1">
    <source>
        <dbReference type="ARBA" id="ARBA00022676"/>
    </source>
</evidence>
<dbReference type="CDD" id="cd03794">
    <property type="entry name" value="GT4_WbuB-like"/>
    <property type="match status" value="1"/>
</dbReference>
<gene>
    <name evidence="4" type="ORF">JI751_12855</name>
</gene>
<evidence type="ECO:0000313" key="4">
    <source>
        <dbReference type="EMBL" id="MBL0748503.1"/>
    </source>
</evidence>